<evidence type="ECO:0000256" key="3">
    <source>
        <dbReference type="ARBA" id="ARBA00023163"/>
    </source>
</evidence>
<dbReference type="EMBL" id="FWFW01000001">
    <property type="protein sequence ID" value="SLN14754.1"/>
    <property type="molecule type" value="Genomic_DNA"/>
</dbReference>
<name>A0A1Y5RDC2_9RHOB</name>
<evidence type="ECO:0000259" key="4">
    <source>
        <dbReference type="PROSITE" id="PS01124"/>
    </source>
</evidence>
<dbReference type="SUPFAM" id="SSF46689">
    <property type="entry name" value="Homeodomain-like"/>
    <property type="match status" value="2"/>
</dbReference>
<protein>
    <submittedName>
        <fullName evidence="5">Transcriptional regulator EutR</fullName>
    </submittedName>
</protein>
<evidence type="ECO:0000256" key="1">
    <source>
        <dbReference type="ARBA" id="ARBA00023015"/>
    </source>
</evidence>
<dbReference type="STRING" id="658057.SAMN04488032_101384"/>
<dbReference type="GO" id="GO:0043565">
    <property type="term" value="F:sequence-specific DNA binding"/>
    <property type="evidence" value="ECO:0007669"/>
    <property type="project" value="InterPro"/>
</dbReference>
<proteinExistence type="predicted"/>
<dbReference type="PROSITE" id="PS01124">
    <property type="entry name" value="HTH_ARAC_FAMILY_2"/>
    <property type="match status" value="1"/>
</dbReference>
<dbReference type="GO" id="GO:0003700">
    <property type="term" value="F:DNA-binding transcription factor activity"/>
    <property type="evidence" value="ECO:0007669"/>
    <property type="project" value="InterPro"/>
</dbReference>
<sequence length="341" mass="37362">MDLFHSTANISTLPMSNHALFASYDIDEARAEVAEVYCDHRLEIMGQQRFAAQHNRISGTDLSVNVMTYGAKTLISPGALEDFYLFQFPVRGHASINNGANQHDIGGGTSGVINPEAQTTMIWSECCVQVMIQIEKRALIEVARAEIGLPAGATLQFAGANDVRSGEGKAFLGIVNYVMKEAERGDVLLGGGTLLSKQLERTLLVGLLQTQSHNLPDVSLGQTGPMPRIIRTAESYMREHLRAPIMIEDIAGAAGTSVRNLQGAFRTRYGRSPMTVLRDLRLEQAWEELSNPSQETRVTGVAAELGFFHFGRFAEIYRKKYGCTPVETLRAAHRMDGAGSF</sequence>
<dbReference type="Gene3D" id="1.10.10.60">
    <property type="entry name" value="Homeodomain-like"/>
    <property type="match status" value="1"/>
</dbReference>
<feature type="domain" description="HTH araC/xylS-type" evidence="4">
    <location>
        <begin position="231"/>
        <end position="331"/>
    </location>
</feature>
<evidence type="ECO:0000256" key="2">
    <source>
        <dbReference type="ARBA" id="ARBA00023125"/>
    </source>
</evidence>
<keyword evidence="3" id="KW-0804">Transcription</keyword>
<dbReference type="AlphaFoldDB" id="A0A1Y5RDC2"/>
<dbReference type="Proteomes" id="UP000193307">
    <property type="component" value="Unassembled WGS sequence"/>
</dbReference>
<reference evidence="5 6" key="1">
    <citation type="submission" date="2017-03" db="EMBL/GenBank/DDBJ databases">
        <authorList>
            <person name="Afonso C.L."/>
            <person name="Miller P.J."/>
            <person name="Scott M.A."/>
            <person name="Spackman E."/>
            <person name="Goraichik I."/>
            <person name="Dimitrov K.M."/>
            <person name="Suarez D.L."/>
            <person name="Swayne D.E."/>
        </authorList>
    </citation>
    <scope>NUCLEOTIDE SEQUENCE [LARGE SCALE GENOMIC DNA]</scope>
    <source>
        <strain evidence="5 6">CECT 7971</strain>
    </source>
</reference>
<dbReference type="Pfam" id="PF14525">
    <property type="entry name" value="AraC_binding_2"/>
    <property type="match status" value="1"/>
</dbReference>
<organism evidence="5 6">
    <name type="scientific">Pacificibacter marinus</name>
    <dbReference type="NCBI Taxonomy" id="658057"/>
    <lineage>
        <taxon>Bacteria</taxon>
        <taxon>Pseudomonadati</taxon>
        <taxon>Pseudomonadota</taxon>
        <taxon>Alphaproteobacteria</taxon>
        <taxon>Rhodobacterales</taxon>
        <taxon>Roseobacteraceae</taxon>
        <taxon>Pacificibacter</taxon>
    </lineage>
</organism>
<keyword evidence="2" id="KW-0238">DNA-binding</keyword>
<keyword evidence="1" id="KW-0805">Transcription regulation</keyword>
<dbReference type="InterPro" id="IPR009057">
    <property type="entry name" value="Homeodomain-like_sf"/>
</dbReference>
<evidence type="ECO:0000313" key="5">
    <source>
        <dbReference type="EMBL" id="SLN14754.1"/>
    </source>
</evidence>
<accession>A0A1Y5RDC2</accession>
<dbReference type="RefSeq" id="WP_170842088.1">
    <property type="nucleotide sequence ID" value="NZ_FNZV01000001.1"/>
</dbReference>
<evidence type="ECO:0000313" key="6">
    <source>
        <dbReference type="Proteomes" id="UP000193307"/>
    </source>
</evidence>
<gene>
    <name evidence="5" type="ORF">PAM7971_00263</name>
</gene>
<dbReference type="InterPro" id="IPR035418">
    <property type="entry name" value="AraC-bd_2"/>
</dbReference>
<dbReference type="SMART" id="SM00342">
    <property type="entry name" value="HTH_ARAC"/>
    <property type="match status" value="1"/>
</dbReference>
<keyword evidence="6" id="KW-1185">Reference proteome</keyword>
<dbReference type="InterPro" id="IPR050204">
    <property type="entry name" value="AraC_XylS_family_regulators"/>
</dbReference>
<dbReference type="Pfam" id="PF12833">
    <property type="entry name" value="HTH_18"/>
    <property type="match status" value="1"/>
</dbReference>
<dbReference type="InterPro" id="IPR018060">
    <property type="entry name" value="HTH_AraC"/>
</dbReference>
<dbReference type="PANTHER" id="PTHR46796">
    <property type="entry name" value="HTH-TYPE TRANSCRIPTIONAL ACTIVATOR RHAS-RELATED"/>
    <property type="match status" value="1"/>
</dbReference>